<name>A0ABW7FE30_9BURK</name>
<dbReference type="NCBIfam" id="NF047389">
    <property type="entry name" value="ATPase_Sll1717"/>
    <property type="match status" value="1"/>
</dbReference>
<proteinExistence type="predicted"/>
<evidence type="ECO:0000313" key="1">
    <source>
        <dbReference type="EMBL" id="MFG6433673.1"/>
    </source>
</evidence>
<sequence>MKYVFKRNGSIGAMDAESDAKFLADCFFDTGDVDVLLDCEDPKRIVVGRVGAGKSALLEQLKTRSSNVIDVRAEELSLNYVANSDVIQFFEAAGVKLDLFYQLLWKHVFVVELLKKRYRITEKEPRSHWDFLKDVFSRDPAKERAVKYLEQWGDRFWQDTEIRIKEFTTRLEEKLSAAVDAKIFGASLNAQAARALSEEVKAEIVHKAQSIVNSNQVRELTEVVSLLAEVIFIDPMNRHHIVIDRLDESWVDERIRYKLIRALIETVRAFQRIRAVKIVISMREDLLRRVFDATRDAGFQEEKYETLFLRVRWKKHQLMQLLEMRLNRLVREQYTTKSIAFNDVFRGDVRKESAIDYVVDRSLLRPRDVISFVNCCIELCEGKEYITPSAVQDAEKKYSEGRLRSLFDEWRTEFPNLSCCVQLLRGRASSFKYSELSDEDVQRFMSESFNEMVEDDFAKRAISEYLINNRTLSNCLIQIVKIIYTASVVGIKPQATDKTSWAHNDDRGITEGQYKSSSTIYVHKMLWRALDIQLPPRGAV</sequence>
<protein>
    <submittedName>
        <fullName evidence="1">P-loop ATPase, Sll1717 family</fullName>
    </submittedName>
</protein>
<dbReference type="RefSeq" id="WP_394484607.1">
    <property type="nucleotide sequence ID" value="NZ_JBIGHV010000014.1"/>
</dbReference>
<evidence type="ECO:0000313" key="2">
    <source>
        <dbReference type="Proteomes" id="UP001606210"/>
    </source>
</evidence>
<keyword evidence="2" id="KW-1185">Reference proteome</keyword>
<comment type="caution">
    <text evidence="1">The sequence shown here is derived from an EMBL/GenBank/DDBJ whole genome shotgun (WGS) entry which is preliminary data.</text>
</comment>
<dbReference type="InterPro" id="IPR059206">
    <property type="entry name" value="Sll1717-like"/>
</dbReference>
<gene>
    <name evidence="1" type="ORF">ACG00Y_27465</name>
</gene>
<reference evidence="1 2" key="1">
    <citation type="submission" date="2024-08" db="EMBL/GenBank/DDBJ databases">
        <authorList>
            <person name="Lu H."/>
        </authorList>
    </citation>
    <scope>NUCLEOTIDE SEQUENCE [LARGE SCALE GENOMIC DNA]</scope>
    <source>
        <strain evidence="1 2">LYH14W</strain>
    </source>
</reference>
<dbReference type="Proteomes" id="UP001606210">
    <property type="component" value="Unassembled WGS sequence"/>
</dbReference>
<accession>A0ABW7FE30</accession>
<dbReference type="SUPFAM" id="SSF52540">
    <property type="entry name" value="P-loop containing nucleoside triphosphate hydrolases"/>
    <property type="match status" value="1"/>
</dbReference>
<dbReference type="EMBL" id="JBIGHV010000014">
    <property type="protein sequence ID" value="MFG6433673.1"/>
    <property type="molecule type" value="Genomic_DNA"/>
</dbReference>
<dbReference type="InterPro" id="IPR027417">
    <property type="entry name" value="P-loop_NTPase"/>
</dbReference>
<organism evidence="1 2">
    <name type="scientific">Pelomonas parva</name>
    <dbReference type="NCBI Taxonomy" id="3299032"/>
    <lineage>
        <taxon>Bacteria</taxon>
        <taxon>Pseudomonadati</taxon>
        <taxon>Pseudomonadota</taxon>
        <taxon>Betaproteobacteria</taxon>
        <taxon>Burkholderiales</taxon>
        <taxon>Sphaerotilaceae</taxon>
        <taxon>Roseateles</taxon>
    </lineage>
</organism>